<protein>
    <submittedName>
        <fullName evidence="2">Uncharacterized protein</fullName>
    </submittedName>
</protein>
<feature type="chain" id="PRO_5004788267" evidence="1">
    <location>
        <begin position="20"/>
        <end position="276"/>
    </location>
</feature>
<keyword evidence="1" id="KW-0732">Signal</keyword>
<reference evidence="2 3" key="1">
    <citation type="submission" date="2013-12" db="EMBL/GenBank/DDBJ databases">
        <authorList>
            <consortium name="DOE Joint Genome Institute"/>
            <person name="Eisen J."/>
            <person name="Huntemann M."/>
            <person name="Han J."/>
            <person name="Chen A."/>
            <person name="Kyrpides N."/>
            <person name="Mavromatis K."/>
            <person name="Markowitz V."/>
            <person name="Palaniappan K."/>
            <person name="Ivanova N."/>
            <person name="Schaumberg A."/>
            <person name="Pati A."/>
            <person name="Liolios K."/>
            <person name="Nordberg H.P."/>
            <person name="Cantor M.N."/>
            <person name="Hua S.X."/>
            <person name="Woyke T."/>
        </authorList>
    </citation>
    <scope>NUCLEOTIDE SEQUENCE [LARGE SCALE GENOMIC DNA]</scope>
    <source>
        <strain evidence="3">DSM 19437</strain>
    </source>
</reference>
<dbReference type="Proteomes" id="UP000003586">
    <property type="component" value="Chromosome"/>
</dbReference>
<evidence type="ECO:0000256" key="1">
    <source>
        <dbReference type="SAM" id="SignalP"/>
    </source>
</evidence>
<proteinExistence type="predicted"/>
<evidence type="ECO:0000313" key="2">
    <source>
        <dbReference type="EMBL" id="AHF15345.1"/>
    </source>
</evidence>
<feature type="signal peptide" evidence="1">
    <location>
        <begin position="1"/>
        <end position="19"/>
    </location>
</feature>
<dbReference type="InterPro" id="IPR021314">
    <property type="entry name" value="DUF2911"/>
</dbReference>
<evidence type="ECO:0000313" key="3">
    <source>
        <dbReference type="Proteomes" id="UP000003586"/>
    </source>
</evidence>
<organism evidence="2 3">
    <name type="scientific">Niabella soli DSM 19437</name>
    <dbReference type="NCBI Taxonomy" id="929713"/>
    <lineage>
        <taxon>Bacteria</taxon>
        <taxon>Pseudomonadati</taxon>
        <taxon>Bacteroidota</taxon>
        <taxon>Chitinophagia</taxon>
        <taxon>Chitinophagales</taxon>
        <taxon>Chitinophagaceae</taxon>
        <taxon>Niabella</taxon>
    </lineage>
</organism>
<dbReference type="STRING" id="929713.NIASO_09630"/>
<dbReference type="EMBL" id="CP007035">
    <property type="protein sequence ID" value="AHF15345.1"/>
    <property type="molecule type" value="Genomic_DNA"/>
</dbReference>
<sequence>MKRILTLFFFTGTLLTAKAQVKVPAASPVQTVKQDFGLGTLEWSYSRPGLKGRSVYTDVAPAGKLWRTGANSATTLTVSDEIIIGGKTIGAGKYGLLTIPAPNTWVVIITKQTDVTSDPTVYKEGDDVVRLNIKPVVTATSTETFTIELANITPASAELQLKWGKVLIAVPVKTAIDARIMASIDASMRSDKPAYLAAANYYYDNNKDITKAVEWYSKAVAAQPEAYWAQYYYARALAKAGRKKEAKAAAEKSKQQATDKHNPDYITLNEKLLSTL</sequence>
<dbReference type="Pfam" id="PF11138">
    <property type="entry name" value="DUF2911"/>
    <property type="match status" value="1"/>
</dbReference>
<dbReference type="Gene3D" id="1.25.40.10">
    <property type="entry name" value="Tetratricopeptide repeat domain"/>
    <property type="match status" value="1"/>
</dbReference>
<dbReference type="OrthoDB" id="9808374at2"/>
<gene>
    <name evidence="2" type="ORF">NIASO_09630</name>
</gene>
<dbReference type="RefSeq" id="WP_008584250.1">
    <property type="nucleotide sequence ID" value="NZ_CP007035.1"/>
</dbReference>
<dbReference type="InterPro" id="IPR011990">
    <property type="entry name" value="TPR-like_helical_dom_sf"/>
</dbReference>
<dbReference type="KEGG" id="nso:NIASO_09630"/>
<dbReference type="HOGENOM" id="CLU_062228_0_0_10"/>
<keyword evidence="3" id="KW-1185">Reference proteome</keyword>
<dbReference type="AlphaFoldDB" id="W0EWZ5"/>
<accession>W0EWZ5</accession>
<name>W0EWZ5_9BACT</name>
<dbReference type="SUPFAM" id="SSF48452">
    <property type="entry name" value="TPR-like"/>
    <property type="match status" value="1"/>
</dbReference>
<dbReference type="eggNOG" id="COG0457">
    <property type="taxonomic scope" value="Bacteria"/>
</dbReference>